<keyword evidence="1" id="KW-1133">Transmembrane helix</keyword>
<feature type="transmembrane region" description="Helical" evidence="1">
    <location>
        <begin position="276"/>
        <end position="296"/>
    </location>
</feature>
<organism evidence="2 3">
    <name type="scientific">Bordetella genomosp. 11</name>
    <dbReference type="NCBI Taxonomy" id="1416808"/>
    <lineage>
        <taxon>Bacteria</taxon>
        <taxon>Pseudomonadati</taxon>
        <taxon>Pseudomonadota</taxon>
        <taxon>Betaproteobacteria</taxon>
        <taxon>Burkholderiales</taxon>
        <taxon>Alcaligenaceae</taxon>
        <taxon>Bordetella</taxon>
    </lineage>
</organism>
<accession>A0A261UN68</accession>
<dbReference type="InterPro" id="IPR025686">
    <property type="entry name" value="Glucos_trans_II"/>
</dbReference>
<evidence type="ECO:0008006" key="4">
    <source>
        <dbReference type="Google" id="ProtNLM"/>
    </source>
</evidence>
<feature type="transmembrane region" description="Helical" evidence="1">
    <location>
        <begin position="140"/>
        <end position="157"/>
    </location>
</feature>
<protein>
    <recommendedName>
        <fullName evidence="4">Glucosyltransferase GtrII-like protein</fullName>
    </recommendedName>
</protein>
<feature type="transmembrane region" description="Helical" evidence="1">
    <location>
        <begin position="308"/>
        <end position="331"/>
    </location>
</feature>
<sequence length="509" mass="56011">MTSHRKPVPDSYMLPPAPPPASRKNIFIAALLLYALVMWPIIHADRFYIDDLGRARTGYLGWTSDGRPLSNLVVETMNLGTPISDLSPLPQLLALMLLAYLAVTASRKFNIPGTWRAPLIMAPLVANPFFLENLSYKFDVLPMTLATALSCMAVTAIPRTGWRGVLGAVALLATLCLYQPALNVFLVFVIAEFVLGQRDRQPMRQLLRTLAIRAGQFLAALLAYKAVIAKTVKGHYALAHGAIASFNTCVATFQRNLGAFWRYAADQLPGLWAKPLFVFIAIGVVAALCWSVRYLVLNWRSASTATRVAMVAGIVLLPPALLIAPWGPMLALEFPVYAPRVMIGFGALGAVGLLFAWTALETTRMKSSWQVVVLTVPVYALLTFCFVYGDSLKQQKEFENRVAARLSDDLGRIAAQQGISEYVVQGSLGHAVLVQHTMRKYPLIGTLVPVYLTQGWGWAYEEMRHFGVDTRHEMSPPAGEPRDPAVVVSRDYRVYVDHGRAVVAFTPAP</sequence>
<name>A0A261UN68_9BORD</name>
<dbReference type="AlphaFoldDB" id="A0A261UN68"/>
<gene>
    <name evidence="2" type="ORF">CAL28_28625</name>
</gene>
<dbReference type="EMBL" id="NEVS01000004">
    <property type="protein sequence ID" value="OZI63071.1"/>
    <property type="molecule type" value="Genomic_DNA"/>
</dbReference>
<feature type="transmembrane region" description="Helical" evidence="1">
    <location>
        <begin position="206"/>
        <end position="224"/>
    </location>
</feature>
<proteinExistence type="predicted"/>
<feature type="transmembrane region" description="Helical" evidence="1">
    <location>
        <begin position="337"/>
        <end position="357"/>
    </location>
</feature>
<feature type="transmembrane region" description="Helical" evidence="1">
    <location>
        <begin position="369"/>
        <end position="389"/>
    </location>
</feature>
<evidence type="ECO:0000256" key="1">
    <source>
        <dbReference type="SAM" id="Phobius"/>
    </source>
</evidence>
<evidence type="ECO:0000313" key="2">
    <source>
        <dbReference type="EMBL" id="OZI63071.1"/>
    </source>
</evidence>
<dbReference type="Pfam" id="PF14264">
    <property type="entry name" value="Glucos_trans_II"/>
    <property type="match status" value="1"/>
</dbReference>
<evidence type="ECO:0000313" key="3">
    <source>
        <dbReference type="Proteomes" id="UP000215767"/>
    </source>
</evidence>
<reference evidence="3" key="1">
    <citation type="submission" date="2017-05" db="EMBL/GenBank/DDBJ databases">
        <title>Complete and WGS of Bordetella genogroups.</title>
        <authorList>
            <person name="Spilker T."/>
            <person name="Lipuma J."/>
        </authorList>
    </citation>
    <scope>NUCLEOTIDE SEQUENCE [LARGE SCALE GENOMIC DNA]</scope>
    <source>
        <strain evidence="3">AU8856</strain>
    </source>
</reference>
<keyword evidence="1" id="KW-0812">Transmembrane</keyword>
<feature type="transmembrane region" description="Helical" evidence="1">
    <location>
        <begin position="169"/>
        <end position="194"/>
    </location>
</feature>
<feature type="transmembrane region" description="Helical" evidence="1">
    <location>
        <begin position="86"/>
        <end position="103"/>
    </location>
</feature>
<keyword evidence="3" id="KW-1185">Reference proteome</keyword>
<dbReference type="OrthoDB" id="1317478at2"/>
<keyword evidence="1" id="KW-0472">Membrane</keyword>
<comment type="caution">
    <text evidence="2">The sequence shown here is derived from an EMBL/GenBank/DDBJ whole genome shotgun (WGS) entry which is preliminary data.</text>
</comment>
<dbReference type="Proteomes" id="UP000215767">
    <property type="component" value="Unassembled WGS sequence"/>
</dbReference>